<keyword evidence="1" id="KW-0732">Signal</keyword>
<dbReference type="PANTHER" id="PTHR40050">
    <property type="entry name" value="INNER SPORE COAT PROTEIN H"/>
    <property type="match status" value="1"/>
</dbReference>
<accession>A0A9P5SHL2</accession>
<reference evidence="2" key="1">
    <citation type="journal article" date="2020" name="Fungal Divers.">
        <title>Resolving the Mortierellaceae phylogeny through synthesis of multi-gene phylogenetics and phylogenomics.</title>
        <authorList>
            <person name="Vandepol N."/>
            <person name="Liber J."/>
            <person name="Desiro A."/>
            <person name="Na H."/>
            <person name="Kennedy M."/>
            <person name="Barry K."/>
            <person name="Grigoriev I.V."/>
            <person name="Miller A.N."/>
            <person name="O'Donnell K."/>
            <person name="Stajich J.E."/>
            <person name="Bonito G."/>
        </authorList>
    </citation>
    <scope>NUCLEOTIDE SEQUENCE</scope>
    <source>
        <strain evidence="2">NVP1</strain>
    </source>
</reference>
<gene>
    <name evidence="2" type="ORF">BG006_009950</name>
</gene>
<dbReference type="Proteomes" id="UP000696485">
    <property type="component" value="Unassembled WGS sequence"/>
</dbReference>
<dbReference type="EMBL" id="JAAAUY010000753">
    <property type="protein sequence ID" value="KAF9326642.1"/>
    <property type="molecule type" value="Genomic_DNA"/>
</dbReference>
<protein>
    <recommendedName>
        <fullName evidence="4">Coth-domain-containing protein</fullName>
    </recommendedName>
</protein>
<keyword evidence="3" id="KW-1185">Reference proteome</keyword>
<proteinExistence type="predicted"/>
<dbReference type="Pfam" id="PF08757">
    <property type="entry name" value="CotH"/>
    <property type="match status" value="1"/>
</dbReference>
<dbReference type="AlphaFoldDB" id="A0A9P5SHL2"/>
<evidence type="ECO:0000313" key="2">
    <source>
        <dbReference type="EMBL" id="KAF9326642.1"/>
    </source>
</evidence>
<dbReference type="PANTHER" id="PTHR40050:SF1">
    <property type="entry name" value="INNER SPORE COAT PROTEIN H"/>
    <property type="match status" value="1"/>
</dbReference>
<feature type="signal peptide" evidence="1">
    <location>
        <begin position="1"/>
        <end position="17"/>
    </location>
</feature>
<dbReference type="InterPro" id="IPR014867">
    <property type="entry name" value="Spore_coat_CotH_CotH2/3/7"/>
</dbReference>
<comment type="caution">
    <text evidence="2">The sequence shown here is derived from an EMBL/GenBank/DDBJ whole genome shotgun (WGS) entry which is preliminary data.</text>
</comment>
<sequence>MVRILLGLAACAATALADITFNVVGLRSEDADSFGVMVNGKMHKLATTTKTYPLWLANIAGVDAPVSYKYVQLNKAGKVTESEKYMRKLPAGSVHTPNEFFGRRQSMYPVATLPQVYENKLEQNSPFFRDGFVGNLFIQCPEADWKKLNVVGSYEQIKVKIRYIGANENVVIENAKIELSGHSMREFAKLTYHLKFPKATPLLDLTSLKLRSGENDKSMIREKLYVDLLNNIGVPAQQTTYIRMFWNGEPIGLFVAMEVMRENWVRKVLHPNITNVQVGSLWKMNASGGKEANLEWHGPATKSHNVYDRYKLMVKGQNVPKDNHMSELLAFMKDLKDYDPNKTKDPIAYWQQRLDLDIFLKSMVMEYLTTAFDAYWQSGSNYQMYHDPVTKKWLWLPMDFDDTFSRNIESYKKIPRKNEKGFESYLVSKLILDTPVINAKFEDHVRTITSYIFNPKALFPYLDAYVHMIEEDVAWDRKLPRVAKGGKSYNYKLEDLYKGVQHDLKGWIKERSAQVQKDMNFKSLTVVTNRVPPHNMHPMQLSVYGIKPQSVEPKNIKVPTSVEPKNIKVPASVADAVPAVPVPAVPVPAVPTADQKAIDTKDMKAKSATDGIGEKISNSASMTGSHWATLGALVAAIVLVA</sequence>
<evidence type="ECO:0000313" key="3">
    <source>
        <dbReference type="Proteomes" id="UP000696485"/>
    </source>
</evidence>
<evidence type="ECO:0008006" key="4">
    <source>
        <dbReference type="Google" id="ProtNLM"/>
    </source>
</evidence>
<organism evidence="2 3">
    <name type="scientific">Podila minutissima</name>
    <dbReference type="NCBI Taxonomy" id="64525"/>
    <lineage>
        <taxon>Eukaryota</taxon>
        <taxon>Fungi</taxon>
        <taxon>Fungi incertae sedis</taxon>
        <taxon>Mucoromycota</taxon>
        <taxon>Mortierellomycotina</taxon>
        <taxon>Mortierellomycetes</taxon>
        <taxon>Mortierellales</taxon>
        <taxon>Mortierellaceae</taxon>
        <taxon>Podila</taxon>
    </lineage>
</organism>
<name>A0A9P5SHL2_9FUNG</name>
<feature type="chain" id="PRO_5040310412" description="Coth-domain-containing protein" evidence="1">
    <location>
        <begin position="18"/>
        <end position="641"/>
    </location>
</feature>
<evidence type="ECO:0000256" key="1">
    <source>
        <dbReference type="SAM" id="SignalP"/>
    </source>
</evidence>